<dbReference type="EMBL" id="QMFY01000001">
    <property type="protein sequence ID" value="RAW02950.1"/>
    <property type="molecule type" value="Genomic_DNA"/>
</dbReference>
<keyword evidence="2" id="KW-1185">Reference proteome</keyword>
<organism evidence="1 2">
    <name type="scientific">Pseudochryseolinea flava</name>
    <dbReference type="NCBI Taxonomy" id="2059302"/>
    <lineage>
        <taxon>Bacteria</taxon>
        <taxon>Pseudomonadati</taxon>
        <taxon>Bacteroidota</taxon>
        <taxon>Cytophagia</taxon>
        <taxon>Cytophagales</taxon>
        <taxon>Fulvivirgaceae</taxon>
        <taxon>Pseudochryseolinea</taxon>
    </lineage>
</organism>
<evidence type="ECO:0000313" key="1">
    <source>
        <dbReference type="EMBL" id="RAW02950.1"/>
    </source>
</evidence>
<dbReference type="GO" id="GO:0016787">
    <property type="term" value="F:hydrolase activity"/>
    <property type="evidence" value="ECO:0007669"/>
    <property type="project" value="UniProtKB-KW"/>
</dbReference>
<protein>
    <submittedName>
        <fullName evidence="1">Serine hydrolase family protein</fullName>
    </submittedName>
</protein>
<reference evidence="1 2" key="1">
    <citation type="submission" date="2018-06" db="EMBL/GenBank/DDBJ databases">
        <title>Chryseolinea flavus sp. nov., a member of the phylum Bacteroidetes isolated from soil.</title>
        <authorList>
            <person name="Li Y."/>
            <person name="Wang J."/>
        </authorList>
    </citation>
    <scope>NUCLEOTIDE SEQUENCE [LARGE SCALE GENOMIC DNA]</scope>
    <source>
        <strain evidence="1 2">SDU1-6</strain>
    </source>
</reference>
<dbReference type="Gene3D" id="3.40.50.1820">
    <property type="entry name" value="alpha/beta hydrolase"/>
    <property type="match status" value="1"/>
</dbReference>
<gene>
    <name evidence="1" type="ORF">DQQ10_02265</name>
</gene>
<dbReference type="SUPFAM" id="SSF53474">
    <property type="entry name" value="alpha/beta-Hydrolases"/>
    <property type="match status" value="1"/>
</dbReference>
<dbReference type="PANTHER" id="PTHR15394:SF3">
    <property type="entry name" value="SERINE HYDROLASE RBBP9"/>
    <property type="match status" value="1"/>
</dbReference>
<dbReference type="Pfam" id="PF06821">
    <property type="entry name" value="Ser_hydrolase"/>
    <property type="match status" value="1"/>
</dbReference>
<accession>A0A364Y7M6</accession>
<dbReference type="InterPro" id="IPR029058">
    <property type="entry name" value="AB_hydrolase_fold"/>
</dbReference>
<dbReference type="Proteomes" id="UP000251889">
    <property type="component" value="Unassembled WGS sequence"/>
</dbReference>
<evidence type="ECO:0000313" key="2">
    <source>
        <dbReference type="Proteomes" id="UP000251889"/>
    </source>
</evidence>
<dbReference type="AlphaFoldDB" id="A0A364Y7M6"/>
<dbReference type="RefSeq" id="WP_112745164.1">
    <property type="nucleotide sequence ID" value="NZ_QMFY01000001.1"/>
</dbReference>
<proteinExistence type="predicted"/>
<keyword evidence="1" id="KW-0378">Hydrolase</keyword>
<dbReference type="PANTHER" id="PTHR15394">
    <property type="entry name" value="SERINE HYDROLASE RBBP9"/>
    <property type="match status" value="1"/>
</dbReference>
<dbReference type="OrthoDB" id="9804993at2"/>
<comment type="caution">
    <text evidence="1">The sequence shown here is derived from an EMBL/GenBank/DDBJ whole genome shotgun (WGS) entry which is preliminary data.</text>
</comment>
<dbReference type="InterPro" id="IPR010662">
    <property type="entry name" value="RBBP9/YdeN"/>
</dbReference>
<name>A0A364Y7M6_9BACT</name>
<sequence length="184" mass="21012">MTTTILFIHSAGTQAPNQGSYDLVGWLRKVLDPSYRIVFPLMHDPETPEYSAWRDQIERELALIDETVIMIGHSLGGSVALKYLSEERIQNNIAALFLIAAPFWGFDEEWNVGDFLLEKGFEEKIGNVKTTIYHSVDDPWVPSEHATFYGERLHHARVKLIEGDDHEFRNGLQQLANDILKTQS</sequence>